<evidence type="ECO:0000256" key="2">
    <source>
        <dbReference type="ARBA" id="ARBA00023157"/>
    </source>
</evidence>
<evidence type="ECO:0000256" key="3">
    <source>
        <dbReference type="ARBA" id="ARBA00023180"/>
    </source>
</evidence>
<evidence type="ECO:0000256" key="1">
    <source>
        <dbReference type="ARBA" id="ARBA00022729"/>
    </source>
</evidence>
<dbReference type="Gene3D" id="3.10.250.10">
    <property type="entry name" value="SRCR-like domain"/>
    <property type="match status" value="1"/>
</dbReference>
<dbReference type="EMBL" id="JAIZAY010000004">
    <property type="protein sequence ID" value="KAJ8043107.1"/>
    <property type="molecule type" value="Genomic_DNA"/>
</dbReference>
<dbReference type="PRINTS" id="PR00258">
    <property type="entry name" value="SPERACTRCPTR"/>
</dbReference>
<accession>A0A9Q1HBG0</accession>
<comment type="caution">
    <text evidence="4">Lacks conserved residue(s) required for the propagation of feature annotation.</text>
</comment>
<comment type="caution">
    <text evidence="6">The sequence shown here is derived from an EMBL/GenBank/DDBJ whole genome shotgun (WGS) entry which is preliminary data.</text>
</comment>
<dbReference type="SMART" id="SM00202">
    <property type="entry name" value="SR"/>
    <property type="match status" value="1"/>
</dbReference>
<evidence type="ECO:0000313" key="6">
    <source>
        <dbReference type="EMBL" id="KAJ8043107.1"/>
    </source>
</evidence>
<protein>
    <submittedName>
        <fullName evidence="6">Galectin-3-binding protein B</fullName>
    </submittedName>
</protein>
<keyword evidence="2 4" id="KW-1015">Disulfide bond</keyword>
<name>A0A9Q1HBG0_HOLLE</name>
<evidence type="ECO:0000313" key="7">
    <source>
        <dbReference type="Proteomes" id="UP001152320"/>
    </source>
</evidence>
<gene>
    <name evidence="6" type="ORF">HOLleu_10067</name>
</gene>
<sequence length="140" mass="15282">MCKSCKCTTQVIPVDPGSVIQDVRLADGVSNSSGRIEVLHNGEWGTVCEDGWNKSNSDVLCKQLGYQGSVITYKNAFFGEGSGLIWSNELQCTGNESLLSECKSQPLELDCNHGQDVGILCEAEKSTFYTNSSELLMKIY</sequence>
<dbReference type="FunFam" id="3.10.250.10:FF:000005">
    <property type="entry name" value="Neurotrypsin isoform A"/>
    <property type="match status" value="1"/>
</dbReference>
<dbReference type="SUPFAM" id="SSF56487">
    <property type="entry name" value="SRCR-like"/>
    <property type="match status" value="1"/>
</dbReference>
<keyword evidence="1" id="KW-0732">Signal</keyword>
<keyword evidence="3" id="KW-0325">Glycoprotein</keyword>
<evidence type="ECO:0000256" key="4">
    <source>
        <dbReference type="PROSITE-ProRule" id="PRU00196"/>
    </source>
</evidence>
<dbReference type="PANTHER" id="PTHR48071:SF28">
    <property type="entry name" value="SRCR DOMAIN-CONTAINING PROTEIN"/>
    <property type="match status" value="1"/>
</dbReference>
<dbReference type="InterPro" id="IPR036772">
    <property type="entry name" value="SRCR-like_dom_sf"/>
</dbReference>
<dbReference type="AlphaFoldDB" id="A0A9Q1HBG0"/>
<evidence type="ECO:0000259" key="5">
    <source>
        <dbReference type="PROSITE" id="PS50287"/>
    </source>
</evidence>
<dbReference type="PROSITE" id="PS00420">
    <property type="entry name" value="SRCR_1"/>
    <property type="match status" value="1"/>
</dbReference>
<dbReference type="InterPro" id="IPR001190">
    <property type="entry name" value="SRCR"/>
</dbReference>
<feature type="domain" description="SRCR" evidence="5">
    <location>
        <begin position="23"/>
        <end position="122"/>
    </location>
</feature>
<feature type="disulfide bond" evidence="4">
    <location>
        <begin position="92"/>
        <end position="102"/>
    </location>
</feature>
<dbReference type="PANTHER" id="PTHR48071">
    <property type="entry name" value="SRCR DOMAIN-CONTAINING PROTEIN"/>
    <property type="match status" value="1"/>
</dbReference>
<dbReference type="Pfam" id="PF00530">
    <property type="entry name" value="SRCR"/>
    <property type="match status" value="1"/>
</dbReference>
<dbReference type="PROSITE" id="PS50287">
    <property type="entry name" value="SRCR_2"/>
    <property type="match status" value="1"/>
</dbReference>
<dbReference type="Proteomes" id="UP001152320">
    <property type="component" value="Chromosome 4"/>
</dbReference>
<keyword evidence="7" id="KW-1185">Reference proteome</keyword>
<dbReference type="GO" id="GO:0016020">
    <property type="term" value="C:membrane"/>
    <property type="evidence" value="ECO:0007669"/>
    <property type="project" value="InterPro"/>
</dbReference>
<proteinExistence type="predicted"/>
<reference evidence="6" key="1">
    <citation type="submission" date="2021-10" db="EMBL/GenBank/DDBJ databases">
        <title>Tropical sea cucumber genome reveals ecological adaptation and Cuvierian tubules defense mechanism.</title>
        <authorList>
            <person name="Chen T."/>
        </authorList>
    </citation>
    <scope>NUCLEOTIDE SEQUENCE</scope>
    <source>
        <strain evidence="6">Nanhai2018</strain>
        <tissue evidence="6">Muscle</tissue>
    </source>
</reference>
<dbReference type="OrthoDB" id="536948at2759"/>
<organism evidence="6 7">
    <name type="scientific">Holothuria leucospilota</name>
    <name type="common">Black long sea cucumber</name>
    <name type="synonym">Mertensiothuria leucospilota</name>
    <dbReference type="NCBI Taxonomy" id="206669"/>
    <lineage>
        <taxon>Eukaryota</taxon>
        <taxon>Metazoa</taxon>
        <taxon>Echinodermata</taxon>
        <taxon>Eleutherozoa</taxon>
        <taxon>Echinozoa</taxon>
        <taxon>Holothuroidea</taxon>
        <taxon>Aspidochirotacea</taxon>
        <taxon>Aspidochirotida</taxon>
        <taxon>Holothuriidae</taxon>
        <taxon>Holothuria</taxon>
    </lineage>
</organism>